<proteinExistence type="predicted"/>
<comment type="caution">
    <text evidence="2">The sequence shown here is derived from an EMBL/GenBank/DDBJ whole genome shotgun (WGS) entry which is preliminary data.</text>
</comment>
<dbReference type="InterPro" id="IPR002513">
    <property type="entry name" value="Tn3_Tnp_DDE_dom"/>
</dbReference>
<dbReference type="GO" id="GO:0004803">
    <property type="term" value="F:transposase activity"/>
    <property type="evidence" value="ECO:0007669"/>
    <property type="project" value="InterPro"/>
</dbReference>
<dbReference type="Pfam" id="PF01526">
    <property type="entry name" value="DDE_Tnp_Tn3"/>
    <property type="match status" value="1"/>
</dbReference>
<name>A0A011NZ12_ACCRE</name>
<dbReference type="PATRIC" id="fig|1454004.3.peg.2444"/>
<dbReference type="GO" id="GO:0006313">
    <property type="term" value="P:DNA transposition"/>
    <property type="evidence" value="ECO:0007669"/>
    <property type="project" value="InterPro"/>
</dbReference>
<accession>A0A011NZ12</accession>
<evidence type="ECO:0000313" key="3">
    <source>
        <dbReference type="Proteomes" id="UP000022141"/>
    </source>
</evidence>
<evidence type="ECO:0000313" key="2">
    <source>
        <dbReference type="EMBL" id="EXI87928.1"/>
    </source>
</evidence>
<dbReference type="Proteomes" id="UP000022141">
    <property type="component" value="Unassembled WGS sequence"/>
</dbReference>
<dbReference type="eggNOG" id="COG4644">
    <property type="taxonomic scope" value="Bacteria"/>
</dbReference>
<protein>
    <submittedName>
        <fullName evidence="2">Transposase, TnpA family</fullName>
    </submittedName>
</protein>
<gene>
    <name evidence="2" type="ORF">AW11_02366</name>
</gene>
<dbReference type="STRING" id="1454004.AW11_02366"/>
<organism evidence="2 3">
    <name type="scientific">Accumulibacter regalis</name>
    <dbReference type="NCBI Taxonomy" id="522306"/>
    <lineage>
        <taxon>Bacteria</taxon>
        <taxon>Pseudomonadati</taxon>
        <taxon>Pseudomonadota</taxon>
        <taxon>Betaproteobacteria</taxon>
        <taxon>Candidatus Accumulibacter</taxon>
    </lineage>
</organism>
<dbReference type="AlphaFoldDB" id="A0A011NZ12"/>
<dbReference type="EMBL" id="JEMY01000030">
    <property type="protein sequence ID" value="EXI87928.1"/>
    <property type="molecule type" value="Genomic_DNA"/>
</dbReference>
<reference evidence="2" key="1">
    <citation type="submission" date="2014-02" db="EMBL/GenBank/DDBJ databases">
        <title>Expanding our view of genomic diversity in Candidatus Accumulibacter clades.</title>
        <authorList>
            <person name="Skennerton C.T."/>
            <person name="Barr J.J."/>
            <person name="Slater F.R."/>
            <person name="Bond P.L."/>
            <person name="Tyson G.W."/>
        </authorList>
    </citation>
    <scope>NUCLEOTIDE SEQUENCE [LARGE SCALE GENOMIC DNA]</scope>
</reference>
<evidence type="ECO:0000259" key="1">
    <source>
        <dbReference type="Pfam" id="PF01526"/>
    </source>
</evidence>
<keyword evidence="3" id="KW-1185">Reference proteome</keyword>
<feature type="domain" description="Tn3 transposase DDE" evidence="1">
    <location>
        <begin position="1"/>
        <end position="150"/>
    </location>
</feature>
<sequence length="161" mass="18810">MVKYATALRLGTAETEAILRRFTKKNVQHPTYKAFAELGKAIKTIFLCHYLRDEALRREINEGLNVVEQWNGATDFVFFARRGEMASNRREDHEVSMLALHLHQNCMVYINTLMIQKVLAQPHWQGKFTPRDYAALTPLIWEHVNPYGRFDLDMNTRLDLS</sequence>